<accession>A0A0C2Z4I8</accession>
<reference evidence="2" key="2">
    <citation type="submission" date="2015-01" db="EMBL/GenBank/DDBJ databases">
        <title>Evolutionary Origins and Diversification of the Mycorrhizal Mutualists.</title>
        <authorList>
            <consortium name="DOE Joint Genome Institute"/>
            <consortium name="Mycorrhizal Genomics Consortium"/>
            <person name="Kohler A."/>
            <person name="Kuo A."/>
            <person name="Nagy L.G."/>
            <person name="Floudas D."/>
            <person name="Copeland A."/>
            <person name="Barry K.W."/>
            <person name="Cichocki N."/>
            <person name="Veneault-Fourrey C."/>
            <person name="LaButti K."/>
            <person name="Lindquist E.A."/>
            <person name="Lipzen A."/>
            <person name="Lundell T."/>
            <person name="Morin E."/>
            <person name="Murat C."/>
            <person name="Riley R."/>
            <person name="Ohm R."/>
            <person name="Sun H."/>
            <person name="Tunlid A."/>
            <person name="Henrissat B."/>
            <person name="Grigoriev I.V."/>
            <person name="Hibbett D.S."/>
            <person name="Martin F."/>
        </authorList>
    </citation>
    <scope>NUCLEOTIDE SEQUENCE [LARGE SCALE GENOMIC DNA]</scope>
    <source>
        <strain evidence="2">Foug A</strain>
    </source>
</reference>
<dbReference type="HOGENOM" id="CLU_2723649_0_0_1"/>
<dbReference type="Proteomes" id="UP000053989">
    <property type="component" value="Unassembled WGS sequence"/>
</dbReference>
<reference evidence="1 2" key="1">
    <citation type="submission" date="2014-04" db="EMBL/GenBank/DDBJ databases">
        <authorList>
            <consortium name="DOE Joint Genome Institute"/>
            <person name="Kuo A."/>
            <person name="Kohler A."/>
            <person name="Nagy L.G."/>
            <person name="Floudas D."/>
            <person name="Copeland A."/>
            <person name="Barry K.W."/>
            <person name="Cichocki N."/>
            <person name="Veneault-Fourrey C."/>
            <person name="LaButti K."/>
            <person name="Lindquist E.A."/>
            <person name="Lipzen A."/>
            <person name="Lundell T."/>
            <person name="Morin E."/>
            <person name="Murat C."/>
            <person name="Sun H."/>
            <person name="Tunlid A."/>
            <person name="Henrissat B."/>
            <person name="Grigoriev I.V."/>
            <person name="Hibbett D.S."/>
            <person name="Martin F."/>
            <person name="Nordberg H.P."/>
            <person name="Cantor M.N."/>
            <person name="Hua S.X."/>
        </authorList>
    </citation>
    <scope>NUCLEOTIDE SEQUENCE [LARGE SCALE GENOMIC DNA]</scope>
    <source>
        <strain evidence="1 2">Foug A</strain>
    </source>
</reference>
<evidence type="ECO:0000313" key="2">
    <source>
        <dbReference type="Proteomes" id="UP000053989"/>
    </source>
</evidence>
<dbReference type="EMBL" id="KN822108">
    <property type="protein sequence ID" value="KIM56873.1"/>
    <property type="molecule type" value="Genomic_DNA"/>
</dbReference>
<gene>
    <name evidence="1" type="ORF">SCLCIDRAFT_1219897</name>
</gene>
<sequence length="72" mass="8213">MQRVLNLVKNEPEVIVALELLQASMEITDGGANSTVLSWHLDQVRSLAMEDERISREINILCDCITYKYDMS</sequence>
<protein>
    <submittedName>
        <fullName evidence="1">Uncharacterized protein</fullName>
    </submittedName>
</protein>
<dbReference type="InParanoid" id="A0A0C2Z4I8"/>
<keyword evidence="2" id="KW-1185">Reference proteome</keyword>
<dbReference type="AlphaFoldDB" id="A0A0C2Z4I8"/>
<evidence type="ECO:0000313" key="1">
    <source>
        <dbReference type="EMBL" id="KIM56873.1"/>
    </source>
</evidence>
<organism evidence="1 2">
    <name type="scientific">Scleroderma citrinum Foug A</name>
    <dbReference type="NCBI Taxonomy" id="1036808"/>
    <lineage>
        <taxon>Eukaryota</taxon>
        <taxon>Fungi</taxon>
        <taxon>Dikarya</taxon>
        <taxon>Basidiomycota</taxon>
        <taxon>Agaricomycotina</taxon>
        <taxon>Agaricomycetes</taxon>
        <taxon>Agaricomycetidae</taxon>
        <taxon>Boletales</taxon>
        <taxon>Sclerodermatineae</taxon>
        <taxon>Sclerodermataceae</taxon>
        <taxon>Scleroderma</taxon>
    </lineage>
</organism>
<name>A0A0C2Z4I8_9AGAM</name>
<proteinExistence type="predicted"/>